<name>A0A1I8EI38_WUCBA</name>
<organism evidence="2">
    <name type="scientific">Wuchereria bancrofti</name>
    <dbReference type="NCBI Taxonomy" id="6293"/>
    <lineage>
        <taxon>Eukaryota</taxon>
        <taxon>Metazoa</taxon>
        <taxon>Ecdysozoa</taxon>
        <taxon>Nematoda</taxon>
        <taxon>Chromadorea</taxon>
        <taxon>Rhabditida</taxon>
        <taxon>Spirurina</taxon>
        <taxon>Spiruromorpha</taxon>
        <taxon>Filarioidea</taxon>
        <taxon>Onchocercidae</taxon>
        <taxon>Wuchereria</taxon>
    </lineage>
</organism>
<proteinExistence type="predicted"/>
<feature type="transmembrane region" description="Helical" evidence="1">
    <location>
        <begin position="6"/>
        <end position="26"/>
    </location>
</feature>
<reference evidence="2" key="1">
    <citation type="submission" date="2016-11" db="UniProtKB">
        <authorList>
            <consortium name="WormBaseParasite"/>
        </authorList>
    </citation>
    <scope>IDENTIFICATION</scope>
    <source>
        <strain evidence="2">pt0022</strain>
    </source>
</reference>
<dbReference type="AlphaFoldDB" id="A0A1I8EI38"/>
<protein>
    <submittedName>
        <fullName evidence="2">Uncharacterized protein</fullName>
    </submittedName>
</protein>
<keyword evidence="1" id="KW-0812">Transmembrane</keyword>
<evidence type="ECO:0000313" key="2">
    <source>
        <dbReference type="WBParaSite" id="maker-PairedContig_2148-snap-gene-0.4-mRNA-1"/>
    </source>
</evidence>
<sequence>MKHVQLSLLIMDNTLFAILLQYTIFVDNHQMY</sequence>
<evidence type="ECO:0000256" key="1">
    <source>
        <dbReference type="SAM" id="Phobius"/>
    </source>
</evidence>
<dbReference type="WBParaSite" id="maker-PairedContig_2148-snap-gene-0.4-mRNA-1">
    <property type="protein sequence ID" value="maker-PairedContig_2148-snap-gene-0.4-mRNA-1"/>
    <property type="gene ID" value="maker-PairedContig_2148-snap-gene-0.4"/>
</dbReference>
<keyword evidence="1" id="KW-1133">Transmembrane helix</keyword>
<accession>A0A1I8EI38</accession>
<keyword evidence="1" id="KW-0472">Membrane</keyword>